<dbReference type="PANTHER" id="PTHR18964">
    <property type="entry name" value="ROK (REPRESSOR, ORF, KINASE) FAMILY"/>
    <property type="match status" value="1"/>
</dbReference>
<sequence length="402" mass="45098">MVTGDGAYIKRINRNLILQEIMNNGLISRAELSKITGLNKATISVQVQDLLKKKLIYETQQEHHAIGRRPIMLSINGSVGYVLGIDIDFSSIQFAITNIKGKEVEYIKINPETKDYESIVQLLTKYIQHYMNKFANSPYGLISVIIAVHGTVNNDEVINFVPKLQWKRKNLKADLELDIEIHIVNNANLSAYAEKVYSGQNDNLMSLMLTSGIGAGIIMDDQIHKGFNGYAGEMGHMIISPDGKKCPCGNNGCWELYASESTLLMELSQLLNRPTLTLKEIAELIERRDSTTMEYIKQFIKYLSIGINNMINLYNPETIVINSGILRIYPNTVKEIKSHLKSSISDYREITISKLGIKACVIGACAFAISKFLGISNLRIQDSDQFKEQTSVNNQTPELVNI</sequence>
<dbReference type="PANTHER" id="PTHR18964:SF149">
    <property type="entry name" value="BIFUNCTIONAL UDP-N-ACETYLGLUCOSAMINE 2-EPIMERASE_N-ACETYLMANNOSAMINE KINASE"/>
    <property type="match status" value="1"/>
</dbReference>
<name>A0ABR5MKC4_9BACI</name>
<comment type="similarity">
    <text evidence="2">Belongs to the ROK (NagC/XylR) family.</text>
</comment>
<dbReference type="InterPro" id="IPR036388">
    <property type="entry name" value="WH-like_DNA-bd_sf"/>
</dbReference>
<proteinExistence type="inferred from homology"/>
<comment type="caution">
    <text evidence="4">The sequence shown here is derived from an EMBL/GenBank/DDBJ whole genome shotgun (WGS) entry which is preliminary data.</text>
</comment>
<dbReference type="Pfam" id="PF13412">
    <property type="entry name" value="HTH_24"/>
    <property type="match status" value="1"/>
</dbReference>
<reference evidence="4 5" key="1">
    <citation type="submission" date="2015-07" db="EMBL/GenBank/DDBJ databases">
        <title>High-quality draft genome sequence of Oceanobacillus caeni HM6, a bacillus isolated from a human feces.</title>
        <authorList>
            <person name="Kumar J."/>
            <person name="Verma M.K."/>
            <person name="Pandey R."/>
            <person name="Bhambi M."/>
            <person name="Chauhan N."/>
        </authorList>
    </citation>
    <scope>NUCLEOTIDE SEQUENCE [LARGE SCALE GENOMIC DNA]</scope>
    <source>
        <strain evidence="4 5">HM6</strain>
    </source>
</reference>
<comment type="function">
    <text evidence="1">Transcriptional repressor of xylose-utilizing enzymes.</text>
</comment>
<evidence type="ECO:0000256" key="2">
    <source>
        <dbReference type="ARBA" id="ARBA00006479"/>
    </source>
</evidence>
<keyword evidence="3" id="KW-0859">Xylose metabolism</keyword>
<dbReference type="InterPro" id="IPR000600">
    <property type="entry name" value="ROK"/>
</dbReference>
<gene>
    <name evidence="4" type="ORF">AFL42_06340</name>
</gene>
<keyword evidence="5" id="KW-1185">Reference proteome</keyword>
<evidence type="ECO:0000256" key="1">
    <source>
        <dbReference type="ARBA" id="ARBA00002486"/>
    </source>
</evidence>
<dbReference type="InterPro" id="IPR036390">
    <property type="entry name" value="WH_DNA-bd_sf"/>
</dbReference>
<dbReference type="RefSeq" id="WP_060668139.1">
    <property type="nucleotide sequence ID" value="NZ_LGTK01000016.1"/>
</dbReference>
<dbReference type="SUPFAM" id="SSF46785">
    <property type="entry name" value="Winged helix' DNA-binding domain"/>
    <property type="match status" value="1"/>
</dbReference>
<dbReference type="Proteomes" id="UP000037854">
    <property type="component" value="Unassembled WGS sequence"/>
</dbReference>
<accession>A0ABR5MKC4</accession>
<dbReference type="CDD" id="cd24077">
    <property type="entry name" value="ASKHA_ATPase_ROK_SaXylR-like"/>
    <property type="match status" value="1"/>
</dbReference>
<evidence type="ECO:0000256" key="3">
    <source>
        <dbReference type="ARBA" id="ARBA00022629"/>
    </source>
</evidence>
<evidence type="ECO:0000313" key="5">
    <source>
        <dbReference type="Proteomes" id="UP000037854"/>
    </source>
</evidence>
<dbReference type="EMBL" id="LGTK01000016">
    <property type="protein sequence ID" value="KPH76250.1"/>
    <property type="molecule type" value="Genomic_DNA"/>
</dbReference>
<dbReference type="Gene3D" id="3.30.420.40">
    <property type="match status" value="2"/>
</dbReference>
<keyword evidence="3" id="KW-0119">Carbohydrate metabolism</keyword>
<organism evidence="4 5">
    <name type="scientific">Oceanobacillus caeni</name>
    <dbReference type="NCBI Taxonomy" id="405946"/>
    <lineage>
        <taxon>Bacteria</taxon>
        <taxon>Bacillati</taxon>
        <taxon>Bacillota</taxon>
        <taxon>Bacilli</taxon>
        <taxon>Bacillales</taxon>
        <taxon>Bacillaceae</taxon>
        <taxon>Oceanobacillus</taxon>
    </lineage>
</organism>
<dbReference type="InterPro" id="IPR043129">
    <property type="entry name" value="ATPase_NBD"/>
</dbReference>
<dbReference type="SUPFAM" id="SSF53067">
    <property type="entry name" value="Actin-like ATPase domain"/>
    <property type="match status" value="1"/>
</dbReference>
<dbReference type="Pfam" id="PF00480">
    <property type="entry name" value="ROK"/>
    <property type="match status" value="1"/>
</dbReference>
<protein>
    <submittedName>
        <fullName evidence="4">ROK family protein</fullName>
    </submittedName>
</protein>
<dbReference type="PROSITE" id="PS01125">
    <property type="entry name" value="ROK"/>
    <property type="match status" value="1"/>
</dbReference>
<dbReference type="Gene3D" id="1.10.10.10">
    <property type="entry name" value="Winged helix-like DNA-binding domain superfamily/Winged helix DNA-binding domain"/>
    <property type="match status" value="1"/>
</dbReference>
<evidence type="ECO:0000313" key="4">
    <source>
        <dbReference type="EMBL" id="KPH76250.1"/>
    </source>
</evidence>
<dbReference type="InterPro" id="IPR049874">
    <property type="entry name" value="ROK_cs"/>
</dbReference>